<dbReference type="EC" id="6.1.1.1" evidence="1 11"/>
<keyword evidence="2 11" id="KW-0436">Ligase</keyword>
<evidence type="ECO:0000313" key="14">
    <source>
        <dbReference type="Proteomes" id="UP001516023"/>
    </source>
</evidence>
<evidence type="ECO:0000256" key="1">
    <source>
        <dbReference type="ARBA" id="ARBA00013160"/>
    </source>
</evidence>
<dbReference type="FunFam" id="1.10.240.10:FF:000001">
    <property type="entry name" value="Tyrosine--tRNA ligase"/>
    <property type="match status" value="1"/>
</dbReference>
<dbReference type="NCBIfam" id="TIGR00234">
    <property type="entry name" value="tyrS"/>
    <property type="match status" value="1"/>
</dbReference>
<dbReference type="SUPFAM" id="SSF52374">
    <property type="entry name" value="Nucleotidylyl transferase"/>
    <property type="match status" value="1"/>
</dbReference>
<dbReference type="GO" id="GO:0003723">
    <property type="term" value="F:RNA binding"/>
    <property type="evidence" value="ECO:0007669"/>
    <property type="project" value="UniProtKB-KW"/>
</dbReference>
<evidence type="ECO:0000256" key="7">
    <source>
        <dbReference type="ARBA" id="ARBA00023146"/>
    </source>
</evidence>
<evidence type="ECO:0000256" key="10">
    <source>
        <dbReference type="PROSITE-ProRule" id="PRU00182"/>
    </source>
</evidence>
<dbReference type="AlphaFoldDB" id="A0ABD3Q815"/>
<evidence type="ECO:0000256" key="9">
    <source>
        <dbReference type="ARBA" id="ARBA00048248"/>
    </source>
</evidence>
<dbReference type="CDD" id="cd00165">
    <property type="entry name" value="S4"/>
    <property type="match status" value="1"/>
</dbReference>
<evidence type="ECO:0000259" key="12">
    <source>
        <dbReference type="SMART" id="SM00363"/>
    </source>
</evidence>
<dbReference type="InterPro" id="IPR002307">
    <property type="entry name" value="Tyr-tRNA-ligase"/>
</dbReference>
<name>A0ABD3Q815_9STRA</name>
<dbReference type="HAMAP" id="MF_02006">
    <property type="entry name" value="Tyr_tRNA_synth_type1"/>
    <property type="match status" value="1"/>
</dbReference>
<organism evidence="13 14">
    <name type="scientific">Cyclotella cryptica</name>
    <dbReference type="NCBI Taxonomy" id="29204"/>
    <lineage>
        <taxon>Eukaryota</taxon>
        <taxon>Sar</taxon>
        <taxon>Stramenopiles</taxon>
        <taxon>Ochrophyta</taxon>
        <taxon>Bacillariophyta</taxon>
        <taxon>Coscinodiscophyceae</taxon>
        <taxon>Thalassiosirophycidae</taxon>
        <taxon>Stephanodiscales</taxon>
        <taxon>Stephanodiscaceae</taxon>
        <taxon>Cyclotella</taxon>
    </lineage>
</organism>
<evidence type="ECO:0000256" key="2">
    <source>
        <dbReference type="ARBA" id="ARBA00022598"/>
    </source>
</evidence>
<evidence type="ECO:0000256" key="11">
    <source>
        <dbReference type="RuleBase" id="RU361234"/>
    </source>
</evidence>
<evidence type="ECO:0000256" key="5">
    <source>
        <dbReference type="ARBA" id="ARBA00022884"/>
    </source>
</evidence>
<gene>
    <name evidence="13" type="ORF">HJC23_008223</name>
</gene>
<comment type="catalytic activity">
    <reaction evidence="9 11">
        <text>tRNA(Tyr) + L-tyrosine + ATP = L-tyrosyl-tRNA(Tyr) + AMP + diphosphate + H(+)</text>
        <dbReference type="Rhea" id="RHEA:10220"/>
        <dbReference type="Rhea" id="RHEA-COMP:9706"/>
        <dbReference type="Rhea" id="RHEA-COMP:9707"/>
        <dbReference type="ChEBI" id="CHEBI:15378"/>
        <dbReference type="ChEBI" id="CHEBI:30616"/>
        <dbReference type="ChEBI" id="CHEBI:33019"/>
        <dbReference type="ChEBI" id="CHEBI:58315"/>
        <dbReference type="ChEBI" id="CHEBI:78442"/>
        <dbReference type="ChEBI" id="CHEBI:78536"/>
        <dbReference type="ChEBI" id="CHEBI:456215"/>
        <dbReference type="EC" id="6.1.1.1"/>
    </reaction>
</comment>
<dbReference type="SMART" id="SM00363">
    <property type="entry name" value="S4"/>
    <property type="match status" value="1"/>
</dbReference>
<dbReference type="SUPFAM" id="SSF55174">
    <property type="entry name" value="Alpha-L RNA-binding motif"/>
    <property type="match status" value="1"/>
</dbReference>
<dbReference type="Gene3D" id="1.10.240.10">
    <property type="entry name" value="Tyrosyl-Transfer RNA Synthetase"/>
    <property type="match status" value="1"/>
</dbReference>
<dbReference type="InterPro" id="IPR002942">
    <property type="entry name" value="S4_RNA-bd"/>
</dbReference>
<evidence type="ECO:0000256" key="4">
    <source>
        <dbReference type="ARBA" id="ARBA00022840"/>
    </source>
</evidence>
<reference evidence="13 14" key="1">
    <citation type="journal article" date="2020" name="G3 (Bethesda)">
        <title>Improved Reference Genome for Cyclotella cryptica CCMP332, a Model for Cell Wall Morphogenesis, Salinity Adaptation, and Lipid Production in Diatoms (Bacillariophyta).</title>
        <authorList>
            <person name="Roberts W.R."/>
            <person name="Downey K.M."/>
            <person name="Ruck E.C."/>
            <person name="Traller J.C."/>
            <person name="Alverson A.J."/>
        </authorList>
    </citation>
    <scope>NUCLEOTIDE SEQUENCE [LARGE SCALE GENOMIC DNA]</scope>
    <source>
        <strain evidence="13 14">CCMP332</strain>
    </source>
</reference>
<dbReference type="Gene3D" id="3.40.50.620">
    <property type="entry name" value="HUPs"/>
    <property type="match status" value="1"/>
</dbReference>
<dbReference type="InterPro" id="IPR054608">
    <property type="entry name" value="SYY-like_C"/>
</dbReference>
<dbReference type="InterPro" id="IPR014729">
    <property type="entry name" value="Rossmann-like_a/b/a_fold"/>
</dbReference>
<accession>A0ABD3Q815</accession>
<dbReference type="PANTHER" id="PTHR11766:SF0">
    <property type="entry name" value="TYROSINE--TRNA LIGASE, MITOCHONDRIAL"/>
    <property type="match status" value="1"/>
</dbReference>
<evidence type="ECO:0000313" key="13">
    <source>
        <dbReference type="EMBL" id="KAL3795736.1"/>
    </source>
</evidence>
<evidence type="ECO:0000256" key="8">
    <source>
        <dbReference type="ARBA" id="ARBA00033323"/>
    </source>
</evidence>
<comment type="similarity">
    <text evidence="11">Belongs to the class-I aminoacyl-tRNA synthetase family.</text>
</comment>
<dbReference type="InterPro" id="IPR002305">
    <property type="entry name" value="aa-tRNA-synth_Ic"/>
</dbReference>
<dbReference type="Pfam" id="PF00579">
    <property type="entry name" value="tRNA-synt_1b"/>
    <property type="match status" value="1"/>
</dbReference>
<dbReference type="InterPro" id="IPR036986">
    <property type="entry name" value="S4_RNA-bd_sf"/>
</dbReference>
<dbReference type="PROSITE" id="PS50889">
    <property type="entry name" value="S4"/>
    <property type="match status" value="1"/>
</dbReference>
<keyword evidence="14" id="KW-1185">Reference proteome</keyword>
<evidence type="ECO:0000256" key="6">
    <source>
        <dbReference type="ARBA" id="ARBA00022917"/>
    </source>
</evidence>
<keyword evidence="4 11" id="KW-0067">ATP-binding</keyword>
<dbReference type="GO" id="GO:0004831">
    <property type="term" value="F:tyrosine-tRNA ligase activity"/>
    <property type="evidence" value="ECO:0007669"/>
    <property type="project" value="UniProtKB-EC"/>
</dbReference>
<dbReference type="PROSITE" id="PS00279">
    <property type="entry name" value="MACPF_1"/>
    <property type="match status" value="1"/>
</dbReference>
<keyword evidence="7 11" id="KW-0030">Aminoacyl-tRNA synthetase</keyword>
<dbReference type="PANTHER" id="PTHR11766">
    <property type="entry name" value="TYROSYL-TRNA SYNTHETASE"/>
    <property type="match status" value="1"/>
</dbReference>
<feature type="domain" description="RNA-binding S4" evidence="12">
    <location>
        <begin position="455"/>
        <end position="521"/>
    </location>
</feature>
<keyword evidence="5 10" id="KW-0694">RNA-binding</keyword>
<dbReference type="Proteomes" id="UP001516023">
    <property type="component" value="Unassembled WGS sequence"/>
</dbReference>
<dbReference type="Pfam" id="PF22421">
    <property type="entry name" value="SYY_C-terminal"/>
    <property type="match status" value="1"/>
</dbReference>
<dbReference type="GO" id="GO:0006412">
    <property type="term" value="P:translation"/>
    <property type="evidence" value="ECO:0007669"/>
    <property type="project" value="UniProtKB-KW"/>
</dbReference>
<evidence type="ECO:0000256" key="3">
    <source>
        <dbReference type="ARBA" id="ARBA00022741"/>
    </source>
</evidence>
<dbReference type="PRINTS" id="PR01040">
    <property type="entry name" value="TRNASYNTHTYR"/>
</dbReference>
<keyword evidence="3 11" id="KW-0547">Nucleotide-binding</keyword>
<proteinExistence type="inferred from homology"/>
<comment type="caution">
    <text evidence="13">The sequence shown here is derived from an EMBL/GenBank/DDBJ whole genome shotgun (WGS) entry which is preliminary data.</text>
</comment>
<keyword evidence="6 11" id="KW-0648">Protein biosynthesis</keyword>
<dbReference type="EMBL" id="JABMIG020000068">
    <property type="protein sequence ID" value="KAL3795736.1"/>
    <property type="molecule type" value="Genomic_DNA"/>
</dbReference>
<dbReference type="GO" id="GO:0005524">
    <property type="term" value="F:ATP binding"/>
    <property type="evidence" value="ECO:0007669"/>
    <property type="project" value="UniProtKB-KW"/>
</dbReference>
<sequence length="521" mass="57464">MNLKMAMYLTITATASRASCRAFSFSAPPARISSFSGAVARRSHVPRTTRRFSTETRTEETIASSTSTEEEEVVANLQSPFLRIMRDRGFLFQCTNLSELDEILLANQNSSFTATTEEGTNQAVSAYLGFDATADSLHVGSLLQIMILRHYQKCGHRPIVLIGGGTSKVGDPTGKDESRVLLSDEAIARNMAGISKVFEKFLTFANSEDVGAGGGKASDAIMVNNDEWLNELRYLQFLRDYGTHFTINRMLSFESVKQRLSREAPFSFLEFNYMILQAYDFLELNRRYGARLQLGGSDQWGNMISGVELGRRVDGVSLFALTAPLITTSDGKKMGKTAGGAVWLNGDKLSEYDYWQFWRNTSDEDVIRFLKLFTELPLEEIEVMEGWKGADINKAKVVLADEATALLHGRECLDAIHQTVDTMFKSGGGNGSASTESLNRIYVTQEDLSDGSGVKIIDLFVRLGLASSKKEARRLIQGGGAKLNEEKVEDENAVVTEADFGEGKEVTLRAGKKRAGVVELN</sequence>
<dbReference type="InterPro" id="IPR024088">
    <property type="entry name" value="Tyr-tRNA-ligase_bac-type"/>
</dbReference>
<dbReference type="Gene3D" id="3.10.290.10">
    <property type="entry name" value="RNA-binding S4 domain"/>
    <property type="match status" value="1"/>
</dbReference>
<dbReference type="CDD" id="cd00805">
    <property type="entry name" value="TyrRS_core"/>
    <property type="match status" value="1"/>
</dbReference>
<dbReference type="InterPro" id="IPR020863">
    <property type="entry name" value="MACPF_CS"/>
</dbReference>
<dbReference type="InterPro" id="IPR024107">
    <property type="entry name" value="Tyr-tRNA-ligase_bac_1"/>
</dbReference>
<protein>
    <recommendedName>
        <fullName evidence="1 11">Tyrosine--tRNA ligase</fullName>
        <ecNumber evidence="1 11">6.1.1.1</ecNumber>
    </recommendedName>
    <alternativeName>
        <fullName evidence="8 11">Tyrosyl-tRNA synthetase</fullName>
    </alternativeName>
</protein>